<proteinExistence type="predicted"/>
<keyword evidence="2" id="KW-1185">Reference proteome</keyword>
<sequence length="75" mass="8063">MPRTGPSEARDLAVNLRTAVEHFCFHLSGSDQRVEQMLDVGIGVRQPKDDPQALVKRATDALQSAVSGNGMSLVS</sequence>
<dbReference type="Proteomes" id="UP001481413">
    <property type="component" value="Unassembled WGS sequence"/>
</dbReference>
<accession>A0ABP9ZVM9</accession>
<comment type="caution">
    <text evidence="1">The sequence shown here is derived from an EMBL/GenBank/DDBJ whole genome shotgun (WGS) entry which is preliminary data.</text>
</comment>
<reference evidence="1 2" key="1">
    <citation type="submission" date="2024-04" db="EMBL/GenBank/DDBJ databases">
        <title>Draft genome sequence of Thalassolituus maritimus NBRC 116585.</title>
        <authorList>
            <person name="Miyakawa T."/>
            <person name="Kusuya Y."/>
            <person name="Miura T."/>
        </authorList>
    </citation>
    <scope>NUCLEOTIDE SEQUENCE [LARGE SCALE GENOMIC DNA]</scope>
    <source>
        <strain evidence="1 2">5NW40-0001</strain>
    </source>
</reference>
<organism evidence="1 2">
    <name type="scientific">Thalassolituus maritimus</name>
    <dbReference type="NCBI Taxonomy" id="484498"/>
    <lineage>
        <taxon>Bacteria</taxon>
        <taxon>Pseudomonadati</taxon>
        <taxon>Pseudomonadota</taxon>
        <taxon>Gammaproteobacteria</taxon>
        <taxon>Oceanospirillales</taxon>
        <taxon>Oceanospirillaceae</taxon>
        <taxon>Thalassolituus</taxon>
    </lineage>
</organism>
<evidence type="ECO:0000313" key="1">
    <source>
        <dbReference type="EMBL" id="GAA6144190.1"/>
    </source>
</evidence>
<dbReference type="EMBL" id="BAABWH010000001">
    <property type="protein sequence ID" value="GAA6144190.1"/>
    <property type="molecule type" value="Genomic_DNA"/>
</dbReference>
<evidence type="ECO:0000313" key="2">
    <source>
        <dbReference type="Proteomes" id="UP001481413"/>
    </source>
</evidence>
<dbReference type="Gene3D" id="3.30.70.270">
    <property type="match status" value="1"/>
</dbReference>
<protein>
    <recommendedName>
        <fullName evidence="3">GGDEF domain-containing protein</fullName>
    </recommendedName>
</protein>
<gene>
    <name evidence="1" type="ORF">NBRC116585_03070</name>
</gene>
<evidence type="ECO:0008006" key="3">
    <source>
        <dbReference type="Google" id="ProtNLM"/>
    </source>
</evidence>
<dbReference type="InterPro" id="IPR043128">
    <property type="entry name" value="Rev_trsase/Diguanyl_cyclase"/>
</dbReference>
<name>A0ABP9ZVM9_9GAMM</name>